<gene>
    <name evidence="17" type="ORF">CLV81_3063</name>
</gene>
<dbReference type="Proteomes" id="UP000237640">
    <property type="component" value="Unassembled WGS sequence"/>
</dbReference>
<dbReference type="InterPro" id="IPR009057">
    <property type="entry name" value="Homeodomain-like_sf"/>
</dbReference>
<dbReference type="SMART" id="SM00342">
    <property type="entry name" value="HTH_ARAC"/>
    <property type="match status" value="1"/>
</dbReference>
<feature type="domain" description="Histidine kinase" evidence="15">
    <location>
        <begin position="450"/>
        <end position="669"/>
    </location>
</feature>
<protein>
    <recommendedName>
        <fullName evidence="2">histidine kinase</fullName>
        <ecNumber evidence="2">2.7.13.3</ecNumber>
    </recommendedName>
</protein>
<dbReference type="OrthoDB" id="358279at2"/>
<evidence type="ECO:0000256" key="8">
    <source>
        <dbReference type="ARBA" id="ARBA00023012"/>
    </source>
</evidence>
<evidence type="ECO:0000259" key="14">
    <source>
        <dbReference type="PROSITE" id="PS01124"/>
    </source>
</evidence>
<sequence length="956" mass="108331">MISVSFGFRTMKNSLPLLFFHLLIVLSVCGQELYELDPKYPVHELGDYLKVYPDTNEEVTATDILTNTSGTFIPGNELPRYFMGQERLWGELNFIAVDSLQGWTLHFKDIFIGGPAWVKGNGKVDVYAFADEQLLFHKKTGPGYSRSDRDIKENWVLNRIRLDPVPVGTPVTLVFRVSGNNFGYPPFFNLNFRGPSQAYYHEINEFNNGFYIFMLGVTFIILLYHLLQYLYVKDTIFLYFSLWVFFCFMTLLMSVGGVLDHIYEYSFIFWFFFSQGVYFVFWFFGRSFIQSKEKFPRLDKWILALASLMILYMVIVIATVVFTSIQPRMIAVGASNHIMVFINFLGLVLSIIIASRKDNFARYFGMGAIIGLVLLIIGSAWSAGWINFPGFEPHSWAMFAQIIIFSFGIAYRRQVIMKANNEAKLEAQWNIAEMNRMKDLDDIKTRFFANISHEFRTPLTLISGPLERAKKSSETGSGDSILLPNKVYSLIKKNTNRLQILIDQLLDIAKIESGAIHLNLTQGRLIQFIKSIVFSFESVAEEQSISLNSNFAEELENAYYDKDKLEKILNNLLSNAFKYTPQGGAVNVAVSHTEECVSIEISDTGAGMCKEEVDRIFDRFYRVEGSEAKGSGIGLALTKELIDLQNGIISVHSRKGRGTSIKVRLPITPNGFPESVLLQNNKRDASPIKSAQTIVPLSENGAMHTPVDNHENLVLIVEDNTSLQDFIFEILKDQYTLITADDGLQGERMAFEHIPDLVISDVMMPKKDGYELCNSLKNNVKTSHIPIIMLTAKAGKSNKLAGLMQGADAYLTKPFDAEELLVRIKNLIQARKKIWEQFKSLDLPLISDLELKSVDDVFVQKVVKTIKENLDNELLSVEDIASRVGFSRAQLHRKLKALLNKSAGQLVSEIRLNEARKMLENKVGSVSEIAYSVGYSNMSYFTKSFKEKFGLLPSKV</sequence>
<accession>A0A2T0MAY5</accession>
<evidence type="ECO:0000256" key="4">
    <source>
        <dbReference type="ARBA" id="ARBA00022679"/>
    </source>
</evidence>
<dbReference type="InterPro" id="IPR005467">
    <property type="entry name" value="His_kinase_dom"/>
</dbReference>
<keyword evidence="9" id="KW-0805">Transcription regulation</keyword>
<evidence type="ECO:0000259" key="16">
    <source>
        <dbReference type="PROSITE" id="PS50110"/>
    </source>
</evidence>
<keyword evidence="13" id="KW-1133">Transmembrane helix</keyword>
<dbReference type="Pfam" id="PF02518">
    <property type="entry name" value="HATPase_c"/>
    <property type="match status" value="1"/>
</dbReference>
<keyword evidence="10" id="KW-0238">DNA-binding</keyword>
<evidence type="ECO:0000256" key="3">
    <source>
        <dbReference type="ARBA" id="ARBA00022553"/>
    </source>
</evidence>
<dbReference type="GO" id="GO:0003700">
    <property type="term" value="F:DNA-binding transcription factor activity"/>
    <property type="evidence" value="ECO:0007669"/>
    <property type="project" value="InterPro"/>
</dbReference>
<keyword evidence="6 17" id="KW-0418">Kinase</keyword>
<evidence type="ECO:0000313" key="18">
    <source>
        <dbReference type="Proteomes" id="UP000237640"/>
    </source>
</evidence>
<dbReference type="Pfam" id="PF07695">
    <property type="entry name" value="7TMR-DISM_7TM"/>
    <property type="match status" value="1"/>
</dbReference>
<feature type="transmembrane region" description="Helical" evidence="13">
    <location>
        <begin position="267"/>
        <end position="289"/>
    </location>
</feature>
<dbReference type="PROSITE" id="PS00041">
    <property type="entry name" value="HTH_ARAC_FAMILY_1"/>
    <property type="match status" value="1"/>
</dbReference>
<dbReference type="Gene3D" id="1.10.287.130">
    <property type="match status" value="1"/>
</dbReference>
<evidence type="ECO:0000313" key="17">
    <source>
        <dbReference type="EMBL" id="PRX54661.1"/>
    </source>
</evidence>
<dbReference type="PROSITE" id="PS50109">
    <property type="entry name" value="HIS_KIN"/>
    <property type="match status" value="1"/>
</dbReference>
<dbReference type="CDD" id="cd17574">
    <property type="entry name" value="REC_OmpR"/>
    <property type="match status" value="1"/>
</dbReference>
<comment type="catalytic activity">
    <reaction evidence="1">
        <text>ATP + protein L-histidine = ADP + protein N-phospho-L-histidine.</text>
        <dbReference type="EC" id="2.7.13.3"/>
    </reaction>
</comment>
<evidence type="ECO:0000256" key="11">
    <source>
        <dbReference type="ARBA" id="ARBA00023163"/>
    </source>
</evidence>
<proteinExistence type="predicted"/>
<keyword evidence="18" id="KW-1185">Reference proteome</keyword>
<feature type="domain" description="HTH araC/xylS-type" evidence="14">
    <location>
        <begin position="860"/>
        <end position="956"/>
    </location>
</feature>
<feature type="transmembrane region" description="Helical" evidence="13">
    <location>
        <begin position="236"/>
        <end position="255"/>
    </location>
</feature>
<dbReference type="GO" id="GO:0005524">
    <property type="term" value="F:ATP binding"/>
    <property type="evidence" value="ECO:0007669"/>
    <property type="project" value="UniProtKB-KW"/>
</dbReference>
<keyword evidence="4" id="KW-0808">Transferase</keyword>
<dbReference type="SUPFAM" id="SSF46689">
    <property type="entry name" value="Homeodomain-like"/>
    <property type="match status" value="1"/>
</dbReference>
<dbReference type="SUPFAM" id="SSF47384">
    <property type="entry name" value="Homodimeric domain of signal transducing histidine kinase"/>
    <property type="match status" value="1"/>
</dbReference>
<dbReference type="EC" id="2.7.13.3" evidence="2"/>
<feature type="transmembrane region" description="Helical" evidence="13">
    <location>
        <begin position="301"/>
        <end position="325"/>
    </location>
</feature>
<keyword evidence="7" id="KW-0067">ATP-binding</keyword>
<evidence type="ECO:0000256" key="7">
    <source>
        <dbReference type="ARBA" id="ARBA00022840"/>
    </source>
</evidence>
<dbReference type="EMBL" id="PVYX01000002">
    <property type="protein sequence ID" value="PRX54661.1"/>
    <property type="molecule type" value="Genomic_DNA"/>
</dbReference>
<dbReference type="InterPro" id="IPR011623">
    <property type="entry name" value="7TMR_DISM_rcpt_extracell_dom1"/>
</dbReference>
<dbReference type="Gene3D" id="1.10.10.60">
    <property type="entry name" value="Homeodomain-like"/>
    <property type="match status" value="1"/>
</dbReference>
<evidence type="ECO:0000256" key="5">
    <source>
        <dbReference type="ARBA" id="ARBA00022741"/>
    </source>
</evidence>
<feature type="transmembrane region" description="Helical" evidence="13">
    <location>
        <begin position="337"/>
        <end position="354"/>
    </location>
</feature>
<keyword evidence="11" id="KW-0804">Transcription</keyword>
<dbReference type="AlphaFoldDB" id="A0A2T0MAY5"/>
<dbReference type="Gene3D" id="2.60.40.2380">
    <property type="match status" value="1"/>
</dbReference>
<dbReference type="InterPro" id="IPR003594">
    <property type="entry name" value="HATPase_dom"/>
</dbReference>
<dbReference type="SMART" id="SM00387">
    <property type="entry name" value="HATPase_c"/>
    <property type="match status" value="1"/>
</dbReference>
<dbReference type="InterPro" id="IPR004358">
    <property type="entry name" value="Sig_transdc_His_kin-like_C"/>
</dbReference>
<name>A0A2T0MAY5_9FLAO</name>
<evidence type="ECO:0000256" key="12">
    <source>
        <dbReference type="PROSITE-ProRule" id="PRU00169"/>
    </source>
</evidence>
<dbReference type="PROSITE" id="PS50110">
    <property type="entry name" value="RESPONSE_REGULATORY"/>
    <property type="match status" value="1"/>
</dbReference>
<keyword evidence="5" id="KW-0547">Nucleotide-binding</keyword>
<dbReference type="GO" id="GO:0000155">
    <property type="term" value="F:phosphorelay sensor kinase activity"/>
    <property type="evidence" value="ECO:0007669"/>
    <property type="project" value="InterPro"/>
</dbReference>
<keyword evidence="13" id="KW-0812">Transmembrane</keyword>
<dbReference type="InterPro" id="IPR018060">
    <property type="entry name" value="HTH_AraC"/>
</dbReference>
<dbReference type="SUPFAM" id="SSF55874">
    <property type="entry name" value="ATPase domain of HSP90 chaperone/DNA topoisomerase II/histidine kinase"/>
    <property type="match status" value="1"/>
</dbReference>
<feature type="transmembrane region" description="Helical" evidence="13">
    <location>
        <begin position="209"/>
        <end position="227"/>
    </location>
</feature>
<keyword evidence="3 12" id="KW-0597">Phosphoprotein</keyword>
<feature type="transmembrane region" description="Helical" evidence="13">
    <location>
        <begin position="394"/>
        <end position="411"/>
    </location>
</feature>
<comment type="caution">
    <text evidence="17">The sequence shown here is derived from an EMBL/GenBank/DDBJ whole genome shotgun (WGS) entry which is preliminary data.</text>
</comment>
<dbReference type="RefSeq" id="WP_106145971.1">
    <property type="nucleotide sequence ID" value="NZ_PVYX01000002.1"/>
</dbReference>
<evidence type="ECO:0000256" key="2">
    <source>
        <dbReference type="ARBA" id="ARBA00012438"/>
    </source>
</evidence>
<dbReference type="InterPro" id="IPR036097">
    <property type="entry name" value="HisK_dim/P_sf"/>
</dbReference>
<dbReference type="Gene3D" id="3.40.50.2300">
    <property type="match status" value="1"/>
</dbReference>
<dbReference type="Pfam" id="PF12833">
    <property type="entry name" value="HTH_18"/>
    <property type="match status" value="1"/>
</dbReference>
<dbReference type="CDD" id="cd00082">
    <property type="entry name" value="HisKA"/>
    <property type="match status" value="1"/>
</dbReference>
<dbReference type="PANTHER" id="PTHR43547">
    <property type="entry name" value="TWO-COMPONENT HISTIDINE KINASE"/>
    <property type="match status" value="1"/>
</dbReference>
<dbReference type="SMART" id="SM00448">
    <property type="entry name" value="REC"/>
    <property type="match status" value="1"/>
</dbReference>
<dbReference type="InterPro" id="IPR001789">
    <property type="entry name" value="Sig_transdc_resp-reg_receiver"/>
</dbReference>
<evidence type="ECO:0000259" key="15">
    <source>
        <dbReference type="PROSITE" id="PS50109"/>
    </source>
</evidence>
<evidence type="ECO:0000256" key="13">
    <source>
        <dbReference type="SAM" id="Phobius"/>
    </source>
</evidence>
<evidence type="ECO:0000256" key="9">
    <source>
        <dbReference type="ARBA" id="ARBA00023015"/>
    </source>
</evidence>
<dbReference type="Pfam" id="PF00512">
    <property type="entry name" value="HisKA"/>
    <property type="match status" value="1"/>
</dbReference>
<dbReference type="SMART" id="SM00388">
    <property type="entry name" value="HisKA"/>
    <property type="match status" value="1"/>
</dbReference>
<dbReference type="PRINTS" id="PR00344">
    <property type="entry name" value="BCTRLSENSOR"/>
</dbReference>
<dbReference type="InterPro" id="IPR018062">
    <property type="entry name" value="HTH_AraC-typ_CS"/>
</dbReference>
<dbReference type="InterPro" id="IPR036890">
    <property type="entry name" value="HATPase_C_sf"/>
</dbReference>
<feature type="domain" description="Response regulatory" evidence="16">
    <location>
        <begin position="713"/>
        <end position="828"/>
    </location>
</feature>
<organism evidence="17 18">
    <name type="scientific">Flagellimonas meridianipacifica</name>
    <dbReference type="NCBI Taxonomy" id="1080225"/>
    <lineage>
        <taxon>Bacteria</taxon>
        <taxon>Pseudomonadati</taxon>
        <taxon>Bacteroidota</taxon>
        <taxon>Flavobacteriia</taxon>
        <taxon>Flavobacteriales</taxon>
        <taxon>Flavobacteriaceae</taxon>
        <taxon>Flagellimonas</taxon>
    </lineage>
</organism>
<dbReference type="InterPro" id="IPR011006">
    <property type="entry name" value="CheY-like_superfamily"/>
</dbReference>
<dbReference type="GO" id="GO:0043565">
    <property type="term" value="F:sequence-specific DNA binding"/>
    <property type="evidence" value="ECO:0007669"/>
    <property type="project" value="InterPro"/>
</dbReference>
<reference evidence="17 18" key="1">
    <citation type="submission" date="2018-03" db="EMBL/GenBank/DDBJ databases">
        <title>Genomic Encyclopedia of Archaeal and Bacterial Type Strains, Phase II (KMG-II): from individual species to whole genera.</title>
        <authorList>
            <person name="Goeker M."/>
        </authorList>
    </citation>
    <scope>NUCLEOTIDE SEQUENCE [LARGE SCALE GENOMIC DNA]</scope>
    <source>
        <strain evidence="17 18">DSM 25027</strain>
    </source>
</reference>
<dbReference type="PANTHER" id="PTHR43547:SF2">
    <property type="entry name" value="HYBRID SIGNAL TRANSDUCTION HISTIDINE KINASE C"/>
    <property type="match status" value="1"/>
</dbReference>
<dbReference type="SUPFAM" id="SSF52172">
    <property type="entry name" value="CheY-like"/>
    <property type="match status" value="1"/>
</dbReference>
<feature type="transmembrane region" description="Helical" evidence="13">
    <location>
        <begin position="366"/>
        <end position="388"/>
    </location>
</feature>
<dbReference type="Pfam" id="PF00072">
    <property type="entry name" value="Response_reg"/>
    <property type="match status" value="1"/>
</dbReference>
<keyword evidence="8" id="KW-0902">Two-component regulatory system</keyword>
<evidence type="ECO:0000256" key="10">
    <source>
        <dbReference type="ARBA" id="ARBA00023125"/>
    </source>
</evidence>
<dbReference type="PROSITE" id="PS01124">
    <property type="entry name" value="HTH_ARAC_FAMILY_2"/>
    <property type="match status" value="1"/>
</dbReference>
<dbReference type="Gene3D" id="3.30.565.10">
    <property type="entry name" value="Histidine kinase-like ATPase, C-terminal domain"/>
    <property type="match status" value="1"/>
</dbReference>
<dbReference type="InterPro" id="IPR003661">
    <property type="entry name" value="HisK_dim/P_dom"/>
</dbReference>
<keyword evidence="13" id="KW-0472">Membrane</keyword>
<evidence type="ECO:0000256" key="1">
    <source>
        <dbReference type="ARBA" id="ARBA00000085"/>
    </source>
</evidence>
<dbReference type="FunFam" id="3.30.565.10:FF:000037">
    <property type="entry name" value="Hybrid sensor histidine kinase/response regulator"/>
    <property type="match status" value="1"/>
</dbReference>
<feature type="modified residue" description="4-aspartylphosphate" evidence="12">
    <location>
        <position position="761"/>
    </location>
</feature>
<evidence type="ECO:0000256" key="6">
    <source>
        <dbReference type="ARBA" id="ARBA00022777"/>
    </source>
</evidence>